<dbReference type="Pfam" id="PF00015">
    <property type="entry name" value="MCPsignal"/>
    <property type="match status" value="1"/>
</dbReference>
<dbReference type="STRING" id="1035707.SAMN05216552_1006140"/>
<dbReference type="PANTHER" id="PTHR43531">
    <property type="entry name" value="PROTEIN ICFG"/>
    <property type="match status" value="1"/>
</dbReference>
<dbReference type="CDD" id="cd11386">
    <property type="entry name" value="MCP_signal"/>
    <property type="match status" value="1"/>
</dbReference>
<dbReference type="Gene3D" id="1.10.287.950">
    <property type="entry name" value="Methyl-accepting chemotaxis protein"/>
    <property type="match status" value="1"/>
</dbReference>
<dbReference type="CDD" id="cd06225">
    <property type="entry name" value="HAMP"/>
    <property type="match status" value="1"/>
</dbReference>
<keyword evidence="2" id="KW-0488">Methylation</keyword>
<protein>
    <submittedName>
        <fullName evidence="9">Methyl-accepting chemotaxis protein</fullName>
    </submittedName>
</protein>
<evidence type="ECO:0000256" key="1">
    <source>
        <dbReference type="ARBA" id="ARBA00004370"/>
    </source>
</evidence>
<feature type="transmembrane region" description="Helical" evidence="6">
    <location>
        <begin position="319"/>
        <end position="342"/>
    </location>
</feature>
<keyword evidence="10" id="KW-1185">Reference proteome</keyword>
<dbReference type="OrthoDB" id="343520at2"/>
<dbReference type="GO" id="GO:0005886">
    <property type="term" value="C:plasma membrane"/>
    <property type="evidence" value="ECO:0007669"/>
    <property type="project" value="TreeGrafter"/>
</dbReference>
<dbReference type="RefSeq" id="WP_093555143.1">
    <property type="nucleotide sequence ID" value="NZ_FPBO01000006.1"/>
</dbReference>
<evidence type="ECO:0000256" key="2">
    <source>
        <dbReference type="ARBA" id="ARBA00022481"/>
    </source>
</evidence>
<dbReference type="Pfam" id="PF00672">
    <property type="entry name" value="HAMP"/>
    <property type="match status" value="1"/>
</dbReference>
<dbReference type="SUPFAM" id="SSF58104">
    <property type="entry name" value="Methyl-accepting chemotaxis protein (MCP) signaling domain"/>
    <property type="match status" value="1"/>
</dbReference>
<evidence type="ECO:0000256" key="5">
    <source>
        <dbReference type="SAM" id="MobiDB-lite"/>
    </source>
</evidence>
<name>A0A1I7HRQ3_9BURK</name>
<gene>
    <name evidence="9" type="ORF">SAMN05216552_1006140</name>
</gene>
<keyword evidence="4" id="KW-0807">Transducer</keyword>
<proteinExistence type="inferred from homology"/>
<evidence type="ECO:0000256" key="3">
    <source>
        <dbReference type="ARBA" id="ARBA00029447"/>
    </source>
</evidence>
<dbReference type="GO" id="GO:0006935">
    <property type="term" value="P:chemotaxis"/>
    <property type="evidence" value="ECO:0007669"/>
    <property type="project" value="TreeGrafter"/>
</dbReference>
<evidence type="ECO:0000313" key="10">
    <source>
        <dbReference type="Proteomes" id="UP000199391"/>
    </source>
</evidence>
<evidence type="ECO:0000259" key="8">
    <source>
        <dbReference type="PROSITE" id="PS50885"/>
    </source>
</evidence>
<comment type="subcellular location">
    <subcellularLocation>
        <location evidence="1">Membrane</location>
    </subcellularLocation>
</comment>
<dbReference type="SMART" id="SM00304">
    <property type="entry name" value="HAMP"/>
    <property type="match status" value="1"/>
</dbReference>
<sequence length="680" mass="72132">MKTLLRPAIALMQRLRLFHKFMLVTLVFLLPLLLVAALLMNELHKSIAVTEREQRGVAYIGQLKDVTRLVQRHRALERLRLAARQQVDGKALRDDIAFRLKRLDAWQKDADGLSGLPEWAAVRQAWSALSERQAAMDAKDSVALHGALIGQIGKLGTLVADRSSLSLDPEVQTYYLIATFIKTLPDIAEDLSVIAARGGAYIDSGLLEGNEDQLLNATAMIARHNLDRLPAQVAAILQHNPQLKAALQPHMGAAPAALAFLERSRNEVTNSYNQTSGKEFNAAANQAIDGLYAFAGASAKALDQLLAERMARDLLRRDLMLLGVLAAMAAAAYLFAGFYLSFSRDVGSLNRAVQAAAAGDLTQTIASPARDEIGALVNAFGGMTRALATLVEGIRTGAGRIADGADELAGGNTELSGHTEAQAGDLSATVASMRALTANVQRNAAHAENGRQLVQSATAIARQGGQSVAAVVDTMAAIRASSDKISDIIGVIDGIAFQTNILALNAAVEAARAGDQGRGFAVVAGEVRNLAQRSAAAALEIKKLIVDSVGKVEAGSELVNSAGATMEQVVRSVQQTAAIIAQISAAEAAQRAEIEQVDHALARIDDMTRQNGALVLQASVGADLLHDEAVQLSQAVSRFRLDHAAGQAPRAALETVAQPRERSANKPSIVSRKRPLIRQG</sequence>
<dbReference type="PANTHER" id="PTHR43531:SF14">
    <property type="entry name" value="METHYL-ACCEPTING CHEMOTAXIS PROTEIN I-RELATED"/>
    <property type="match status" value="1"/>
</dbReference>
<organism evidence="9 10">
    <name type="scientific">Pseudoduganella namucuonensis</name>
    <dbReference type="NCBI Taxonomy" id="1035707"/>
    <lineage>
        <taxon>Bacteria</taxon>
        <taxon>Pseudomonadati</taxon>
        <taxon>Pseudomonadota</taxon>
        <taxon>Betaproteobacteria</taxon>
        <taxon>Burkholderiales</taxon>
        <taxon>Oxalobacteraceae</taxon>
        <taxon>Telluria group</taxon>
        <taxon>Pseudoduganella</taxon>
    </lineage>
</organism>
<dbReference type="EMBL" id="FPBO01000006">
    <property type="protein sequence ID" value="SFU63425.1"/>
    <property type="molecule type" value="Genomic_DNA"/>
</dbReference>
<feature type="region of interest" description="Disordered" evidence="5">
    <location>
        <begin position="652"/>
        <end position="680"/>
    </location>
</feature>
<evidence type="ECO:0000313" key="9">
    <source>
        <dbReference type="EMBL" id="SFU63425.1"/>
    </source>
</evidence>
<dbReference type="SMART" id="SM00283">
    <property type="entry name" value="MA"/>
    <property type="match status" value="1"/>
</dbReference>
<dbReference type="InterPro" id="IPR051310">
    <property type="entry name" value="MCP_chemotaxis"/>
</dbReference>
<dbReference type="PROSITE" id="PS50111">
    <property type="entry name" value="CHEMOTAXIS_TRANSDUC_2"/>
    <property type="match status" value="1"/>
</dbReference>
<dbReference type="GO" id="GO:0007165">
    <property type="term" value="P:signal transduction"/>
    <property type="evidence" value="ECO:0007669"/>
    <property type="project" value="UniProtKB-KW"/>
</dbReference>
<feature type="domain" description="HAMP" evidence="8">
    <location>
        <begin position="340"/>
        <end position="392"/>
    </location>
</feature>
<feature type="compositionally biased region" description="Basic residues" evidence="5">
    <location>
        <begin position="671"/>
        <end position="680"/>
    </location>
</feature>
<dbReference type="InterPro" id="IPR003660">
    <property type="entry name" value="HAMP_dom"/>
</dbReference>
<keyword evidence="6" id="KW-1133">Transmembrane helix</keyword>
<evidence type="ECO:0000259" key="7">
    <source>
        <dbReference type="PROSITE" id="PS50111"/>
    </source>
</evidence>
<evidence type="ECO:0000256" key="4">
    <source>
        <dbReference type="PROSITE-ProRule" id="PRU00284"/>
    </source>
</evidence>
<feature type="transmembrane region" description="Helical" evidence="6">
    <location>
        <begin position="21"/>
        <end position="40"/>
    </location>
</feature>
<evidence type="ECO:0000256" key="6">
    <source>
        <dbReference type="SAM" id="Phobius"/>
    </source>
</evidence>
<feature type="domain" description="Methyl-accepting transducer" evidence="7">
    <location>
        <begin position="397"/>
        <end position="626"/>
    </location>
</feature>
<dbReference type="InterPro" id="IPR004089">
    <property type="entry name" value="MCPsignal_dom"/>
</dbReference>
<keyword evidence="6" id="KW-0472">Membrane</keyword>
<dbReference type="Proteomes" id="UP000199391">
    <property type="component" value="Unassembled WGS sequence"/>
</dbReference>
<dbReference type="AlphaFoldDB" id="A0A1I7HRQ3"/>
<keyword evidence="6" id="KW-0812">Transmembrane</keyword>
<dbReference type="FunFam" id="1.10.287.950:FF:000001">
    <property type="entry name" value="Methyl-accepting chemotaxis sensory transducer"/>
    <property type="match status" value="1"/>
</dbReference>
<dbReference type="GO" id="GO:0004888">
    <property type="term" value="F:transmembrane signaling receptor activity"/>
    <property type="evidence" value="ECO:0007669"/>
    <property type="project" value="TreeGrafter"/>
</dbReference>
<dbReference type="PROSITE" id="PS50885">
    <property type="entry name" value="HAMP"/>
    <property type="match status" value="1"/>
</dbReference>
<comment type="similarity">
    <text evidence="3">Belongs to the methyl-accepting chemotaxis (MCP) protein family.</text>
</comment>
<reference evidence="10" key="1">
    <citation type="submission" date="2016-10" db="EMBL/GenBank/DDBJ databases">
        <authorList>
            <person name="Varghese N."/>
            <person name="Submissions S."/>
        </authorList>
    </citation>
    <scope>NUCLEOTIDE SEQUENCE [LARGE SCALE GENOMIC DNA]</scope>
    <source>
        <strain evidence="10">CGMCC 1.11014</strain>
    </source>
</reference>
<accession>A0A1I7HRQ3</accession>